<comment type="caution">
    <text evidence="6">The sequence shown here is derived from an EMBL/GenBank/DDBJ whole genome shotgun (WGS) entry which is preliminary data.</text>
</comment>
<evidence type="ECO:0000313" key="6">
    <source>
        <dbReference type="EMBL" id="RRQ88743.1"/>
    </source>
</evidence>
<dbReference type="Gene3D" id="3.30.470.20">
    <property type="entry name" value="ATP-grasp fold, B domain"/>
    <property type="match status" value="1"/>
</dbReference>
<keyword evidence="7" id="KW-1185">Reference proteome</keyword>
<organism evidence="6 7">
    <name type="scientific">Streptomyces griseofuscus</name>
    <dbReference type="NCBI Taxonomy" id="146922"/>
    <lineage>
        <taxon>Bacteria</taxon>
        <taxon>Bacillati</taxon>
        <taxon>Actinomycetota</taxon>
        <taxon>Actinomycetes</taxon>
        <taxon>Kitasatosporales</taxon>
        <taxon>Streptomycetaceae</taxon>
        <taxon>Streptomyces</taxon>
    </lineage>
</organism>
<dbReference type="Proteomes" id="UP000276379">
    <property type="component" value="Unassembled WGS sequence"/>
</dbReference>
<name>A0A426SDB9_9ACTN</name>
<proteinExistence type="predicted"/>
<dbReference type="GO" id="GO:0005524">
    <property type="term" value="F:ATP binding"/>
    <property type="evidence" value="ECO:0007669"/>
    <property type="project" value="UniProtKB-UniRule"/>
</dbReference>
<dbReference type="InterPro" id="IPR011761">
    <property type="entry name" value="ATP-grasp"/>
</dbReference>
<dbReference type="GO" id="GO:0016874">
    <property type="term" value="F:ligase activity"/>
    <property type="evidence" value="ECO:0007669"/>
    <property type="project" value="UniProtKB-KW"/>
</dbReference>
<dbReference type="GO" id="GO:0046872">
    <property type="term" value="F:metal ion binding"/>
    <property type="evidence" value="ECO:0007669"/>
    <property type="project" value="InterPro"/>
</dbReference>
<keyword evidence="2 4" id="KW-0547">Nucleotide-binding</keyword>
<keyword evidence="3 4" id="KW-0067">ATP-binding</keyword>
<feature type="domain" description="ATP-grasp" evidence="5">
    <location>
        <begin position="112"/>
        <end position="311"/>
    </location>
</feature>
<evidence type="ECO:0000256" key="1">
    <source>
        <dbReference type="ARBA" id="ARBA00022598"/>
    </source>
</evidence>
<evidence type="ECO:0000256" key="2">
    <source>
        <dbReference type="ARBA" id="ARBA00022741"/>
    </source>
</evidence>
<accession>A0A426SDB9</accession>
<dbReference type="EMBL" id="PDES01000002">
    <property type="protein sequence ID" value="RRQ88743.1"/>
    <property type="molecule type" value="Genomic_DNA"/>
</dbReference>
<dbReference type="InterPro" id="IPR052032">
    <property type="entry name" value="ATP-dep_AA_Ligase"/>
</dbReference>
<keyword evidence="1" id="KW-0436">Ligase</keyword>
<dbReference type="RefSeq" id="WP_125210125.1">
    <property type="nucleotide sequence ID" value="NZ_PDER01000011.1"/>
</dbReference>
<dbReference type="NCBIfam" id="NF005543">
    <property type="entry name" value="PRK07206.1"/>
    <property type="match status" value="1"/>
</dbReference>
<evidence type="ECO:0000256" key="3">
    <source>
        <dbReference type="ARBA" id="ARBA00022840"/>
    </source>
</evidence>
<sequence>MTGPRTVAVVDADGIGAHLPGALRREGLGCVVVRSDTPSASFAHERSEAGADVVHTGDLSATAAALRGLGVDFVVAGTESGVLLADALSAALGTPGNGMSVPTARRDKYAMAQAVAAAGLATADSLVTGSLPELREWARRRGEWPVVLKPRASAGTDQVHFCHDEQQVATAFAAIVAATDHYGTRNTTVLAQRYLRGEEYFVNTVSRDGAHHVVEVWRYHKALISGTVPMYDYEEPVPADDPGVRRVAAYALAVLDALEIRNGSAHTEVMLTAEGPVLVECGARPGGAHTPDVVSRCLGTNQIDLLARVIARPGELADDTLPRYRIGTPLRYVSLISQVDGIAPDAARLAPVRALPSFVELVLTAPEGSPVRPTVDLNSSPGYVYLSAPDAAQVEADYRRLRELERTGLYAAPVPTGGH</sequence>
<evidence type="ECO:0000313" key="7">
    <source>
        <dbReference type="Proteomes" id="UP000276379"/>
    </source>
</evidence>
<gene>
    <name evidence="6" type="ORF">CQW44_06360</name>
</gene>
<evidence type="ECO:0000256" key="4">
    <source>
        <dbReference type="PROSITE-ProRule" id="PRU00409"/>
    </source>
</evidence>
<dbReference type="Pfam" id="PF13535">
    <property type="entry name" value="ATP-grasp_4"/>
    <property type="match status" value="1"/>
</dbReference>
<dbReference type="PROSITE" id="PS50975">
    <property type="entry name" value="ATP_GRASP"/>
    <property type="match status" value="1"/>
</dbReference>
<dbReference type="PANTHER" id="PTHR43585:SF2">
    <property type="entry name" value="ATP-GRASP ENZYME FSQD"/>
    <property type="match status" value="1"/>
</dbReference>
<protein>
    <recommendedName>
        <fullName evidence="5">ATP-grasp domain-containing protein</fullName>
    </recommendedName>
</protein>
<dbReference type="PANTHER" id="PTHR43585">
    <property type="entry name" value="FUMIPYRROLE BIOSYNTHESIS PROTEIN C"/>
    <property type="match status" value="1"/>
</dbReference>
<evidence type="ECO:0000259" key="5">
    <source>
        <dbReference type="PROSITE" id="PS50975"/>
    </source>
</evidence>
<dbReference type="AlphaFoldDB" id="A0A426SDB9"/>
<reference evidence="6 7" key="1">
    <citation type="submission" date="2017-10" db="EMBL/GenBank/DDBJ databases">
        <title>Draft genome of actinobacteria isolated from guarana (Paullinia cupana (Mart.) Ducke.</title>
        <authorList>
            <person name="Siqueira K.A."/>
            <person name="Liotti R.G."/>
            <person name="Mendes T.A."/>
            <person name="Soares M.A."/>
        </authorList>
    </citation>
    <scope>NUCLEOTIDE SEQUENCE [LARGE SCALE GENOMIC DNA]</scope>
    <source>
        <strain evidence="6 7">199</strain>
    </source>
</reference>
<dbReference type="SUPFAM" id="SSF56059">
    <property type="entry name" value="Glutathione synthetase ATP-binding domain-like"/>
    <property type="match status" value="1"/>
</dbReference>